<accession>B0MQW6</accession>
<comment type="caution">
    <text evidence="1">The sequence shown here is derived from an EMBL/GenBank/DDBJ whole genome shotgun (WGS) entry which is preliminary data.</text>
</comment>
<reference evidence="1" key="2">
    <citation type="submission" date="2014-06" db="EMBL/GenBank/DDBJ databases">
        <title>Draft genome sequence of Eubacterium siraeum (DSM 15702).</title>
        <authorList>
            <person name="Sudarsanam P."/>
            <person name="Ley R."/>
            <person name="Guruge J."/>
            <person name="Turnbaugh P.J."/>
            <person name="Mahowald M."/>
            <person name="Liep D."/>
            <person name="Gordon J."/>
        </authorList>
    </citation>
    <scope>NUCLEOTIDE SEQUENCE</scope>
    <source>
        <strain evidence="1">DSM 15702</strain>
    </source>
</reference>
<protein>
    <submittedName>
        <fullName evidence="1">Uncharacterized protein</fullName>
    </submittedName>
</protein>
<proteinExistence type="predicted"/>
<evidence type="ECO:0000313" key="1">
    <source>
        <dbReference type="EMBL" id="EDR99883.1"/>
    </source>
</evidence>
<evidence type="ECO:0000313" key="2">
    <source>
        <dbReference type="Proteomes" id="UP000005326"/>
    </source>
</evidence>
<reference evidence="1" key="1">
    <citation type="submission" date="2007-10" db="EMBL/GenBank/DDBJ databases">
        <authorList>
            <person name="Fulton L."/>
            <person name="Clifton S."/>
            <person name="Fulton B."/>
            <person name="Xu J."/>
            <person name="Minx P."/>
            <person name="Pepin K.H."/>
            <person name="Johnson M."/>
            <person name="Thiruvilangam P."/>
            <person name="Bhonagiri V."/>
            <person name="Nash W.E."/>
            <person name="Mardis E.R."/>
            <person name="Wilson R.K."/>
        </authorList>
    </citation>
    <scope>NUCLEOTIDE SEQUENCE [LARGE SCALE GENOMIC DNA]</scope>
    <source>
        <strain evidence="1">DSM 15702</strain>
    </source>
</reference>
<sequence>MSCDCAVRFFVRLYKLSAGRLAPVKRNLCKMTGNMQASVRQRR</sequence>
<keyword evidence="2" id="KW-1185">Reference proteome</keyword>
<gene>
    <name evidence="1" type="ORF">EUBSIR_02233</name>
</gene>
<dbReference type="Proteomes" id="UP000005326">
    <property type="component" value="Unassembled WGS sequence"/>
</dbReference>
<organism evidence="1 2">
    <name type="scientific">[Eubacterium] siraeum DSM 15702</name>
    <dbReference type="NCBI Taxonomy" id="428128"/>
    <lineage>
        <taxon>Bacteria</taxon>
        <taxon>Bacillati</taxon>
        <taxon>Bacillota</taxon>
        <taxon>Clostridia</taxon>
        <taxon>Eubacteriales</taxon>
        <taxon>Oscillospiraceae</taxon>
        <taxon>Oscillospiraceae incertae sedis</taxon>
    </lineage>
</organism>
<dbReference type="EMBL" id="ABCA03000053">
    <property type="protein sequence ID" value="EDR99883.1"/>
    <property type="molecule type" value="Genomic_DNA"/>
</dbReference>
<name>B0MQW6_9FIRM</name>
<dbReference type="AlphaFoldDB" id="B0MQW6"/>